<evidence type="ECO:0000256" key="1">
    <source>
        <dbReference type="ARBA" id="ARBA00022729"/>
    </source>
</evidence>
<evidence type="ECO:0000259" key="3">
    <source>
        <dbReference type="Pfam" id="PF18962"/>
    </source>
</evidence>
<dbReference type="InterPro" id="IPR026444">
    <property type="entry name" value="Secre_tail"/>
</dbReference>
<dbReference type="NCBIfam" id="TIGR04183">
    <property type="entry name" value="Por_Secre_tail"/>
    <property type="match status" value="1"/>
</dbReference>
<dbReference type="RefSeq" id="WP_094157792.1">
    <property type="nucleotide sequence ID" value="NZ_CP059075.1"/>
</dbReference>
<gene>
    <name evidence="4" type="ORF">H0H26_10420</name>
</gene>
<accession>A0A7U2R8U1</accession>
<reference evidence="4 5" key="1">
    <citation type="submission" date="2020-07" db="EMBL/GenBank/DDBJ databases">
        <title>Genomic characterization of Flavobacterium psychrophilum strains.</title>
        <authorList>
            <person name="Castillo D."/>
            <person name="Jorgensen J."/>
            <person name="Middelboe M."/>
        </authorList>
    </citation>
    <scope>NUCLEOTIDE SEQUENCE [LARGE SCALE GENOMIC DNA]</scope>
    <source>
        <strain evidence="4 5">FPS-R7</strain>
    </source>
</reference>
<sequence>MKYNYLLLLFLVGITSQAQLYVSNNTDVYVNNQFVYVTGKVALNAGASNLYLRNQSQLLQGNLVSGAAKLPGGENTGLGALSVYQEGTVNNFQYNYWCSPVGGSLAVAGNSPFSITQLGVPTTATGTTPATILALGNHDGVSGTGTLSIAPYWVWKYTTASTYAQWILVASAPILAAGEGFTMKGTSGSDATIPPSETTANKVSGAGQRYDFRGKPNDGTINVPVTNGTLTLTGNPYPSAIDMRIFLFRNPGPDLSFGTADDGPLENPLCDGTALYWEHDKTVNSHLLAAYKGGYGIYNGATGVYTPALFFAYDGAGTQLAGSTGAGTIKERRFAPIGQGFMLNGIGAGNVQFKNTHRVYRKEGLLTNSEFERTTATASEFYEDIPNIAGIDYTRMSKLPTPHIKINTLLNNQGIRQVDLAFMDSAIDGVDRADSRSPDAEESLPSDMYFALDNSEYVLSTTSFNINKKFAVGFKNSTEATFRVKVLEFVNFDGAQNVYLHDKITDLYHDIKNSEYEFSLPAGVNNNRFEVTFINNTLSTTNNVAADFDVFQNNGNQLLTIKNPKVINLKSCTLYDISGKTILSKTNLGSNSTYEYNTAGLSEGIYIVKLITETNQEISKKISILNKK</sequence>
<proteinExistence type="predicted"/>
<protein>
    <submittedName>
        <fullName evidence="4">T9SS type A sorting domain-containing protein</fullName>
    </submittedName>
</protein>
<feature type="chain" id="PRO_5041143082" evidence="2">
    <location>
        <begin position="21"/>
        <end position="628"/>
    </location>
</feature>
<dbReference type="AlphaFoldDB" id="A0A7U2R8U1"/>
<keyword evidence="1 2" id="KW-0732">Signal</keyword>
<dbReference type="EMBL" id="CP059075">
    <property type="protein sequence ID" value="QRE03305.1"/>
    <property type="molecule type" value="Genomic_DNA"/>
</dbReference>
<dbReference type="Pfam" id="PF18962">
    <property type="entry name" value="Por_Secre_tail"/>
    <property type="match status" value="1"/>
</dbReference>
<evidence type="ECO:0000313" key="5">
    <source>
        <dbReference type="Proteomes" id="UP000596329"/>
    </source>
</evidence>
<organism evidence="4 5">
    <name type="scientific">Flavobacterium psychrophilum</name>
    <dbReference type="NCBI Taxonomy" id="96345"/>
    <lineage>
        <taxon>Bacteria</taxon>
        <taxon>Pseudomonadati</taxon>
        <taxon>Bacteroidota</taxon>
        <taxon>Flavobacteriia</taxon>
        <taxon>Flavobacteriales</taxon>
        <taxon>Flavobacteriaceae</taxon>
        <taxon>Flavobacterium</taxon>
    </lineage>
</organism>
<dbReference type="NCBIfam" id="NF033708">
    <property type="entry name" value="T9SS_Cterm_ChiA"/>
    <property type="match status" value="1"/>
</dbReference>
<name>A0A7U2R8U1_FLAPS</name>
<evidence type="ECO:0000313" key="4">
    <source>
        <dbReference type="EMBL" id="QRE03305.1"/>
    </source>
</evidence>
<dbReference type="Proteomes" id="UP000596329">
    <property type="component" value="Chromosome"/>
</dbReference>
<feature type="signal peptide" evidence="2">
    <location>
        <begin position="1"/>
        <end position="20"/>
    </location>
</feature>
<feature type="domain" description="Secretion system C-terminal sorting" evidence="3">
    <location>
        <begin position="557"/>
        <end position="624"/>
    </location>
</feature>
<evidence type="ECO:0000256" key="2">
    <source>
        <dbReference type="SAM" id="SignalP"/>
    </source>
</evidence>